<comment type="caution">
    <text evidence="2">The sequence shown here is derived from an EMBL/GenBank/DDBJ whole genome shotgun (WGS) entry which is preliminary data.</text>
</comment>
<dbReference type="EMBL" id="JACHCE010000004">
    <property type="protein sequence ID" value="MBB5636961.1"/>
    <property type="molecule type" value="Genomic_DNA"/>
</dbReference>
<evidence type="ECO:0000313" key="3">
    <source>
        <dbReference type="Proteomes" id="UP000537204"/>
    </source>
</evidence>
<reference evidence="2 3" key="1">
    <citation type="submission" date="2020-08" db="EMBL/GenBank/DDBJ databases">
        <title>Genomic Encyclopedia of Type Strains, Phase IV (KMG-V): Genome sequencing to study the core and pangenomes of soil and plant-associated prokaryotes.</title>
        <authorList>
            <person name="Whitman W."/>
        </authorList>
    </citation>
    <scope>NUCLEOTIDE SEQUENCE [LARGE SCALE GENOMIC DNA]</scope>
    <source>
        <strain evidence="2 3">S3M1</strain>
    </source>
</reference>
<sequence>MKQIFIAVLGLFAFSAQVQAQPGRSGAIQFESTFDPAALTAANGIKLSQEATARIPKSSVTSFELLFNTDKASYKQAADPKINNNGRGSGIRYGGLGVFGGGISKDYYYDFKDHRLTQAFDLNDTLFLMEDTLGMPPVVGFGTLHPAPAIEYIKSDERRDILGFKCHKVTAMTTVKRKIQGMEKEITDEVILWYTDELGFDFSPNPVLWTAGTVLAIEGKGTRIEAKSIRYKEVDTKEVGLPENITTISRGQLRDKLESRRKQIHFSRIGSWN</sequence>
<dbReference type="Proteomes" id="UP000537204">
    <property type="component" value="Unassembled WGS sequence"/>
</dbReference>
<dbReference type="AlphaFoldDB" id="A0A7W8ZMW9"/>
<organism evidence="2 3">
    <name type="scientific">Pedobacter cryoconitis</name>
    <dbReference type="NCBI Taxonomy" id="188932"/>
    <lineage>
        <taxon>Bacteria</taxon>
        <taxon>Pseudomonadati</taxon>
        <taxon>Bacteroidota</taxon>
        <taxon>Sphingobacteriia</taxon>
        <taxon>Sphingobacteriales</taxon>
        <taxon>Sphingobacteriaceae</taxon>
        <taxon>Pedobacter</taxon>
    </lineage>
</organism>
<feature type="chain" id="PRO_5031212620" evidence="1">
    <location>
        <begin position="21"/>
        <end position="273"/>
    </location>
</feature>
<feature type="signal peptide" evidence="1">
    <location>
        <begin position="1"/>
        <end position="20"/>
    </location>
</feature>
<proteinExistence type="predicted"/>
<evidence type="ECO:0000256" key="1">
    <source>
        <dbReference type="SAM" id="SignalP"/>
    </source>
</evidence>
<dbReference type="RefSeq" id="WP_183882860.1">
    <property type="nucleotide sequence ID" value="NZ_JACHCE010000004.1"/>
</dbReference>
<gene>
    <name evidence="2" type="ORF">HDE68_002874</name>
</gene>
<accession>A0A7W8ZMW9</accession>
<protein>
    <submittedName>
        <fullName evidence="2">GLPGLI family protein</fullName>
    </submittedName>
</protein>
<name>A0A7W8ZMW9_9SPHI</name>
<evidence type="ECO:0000313" key="2">
    <source>
        <dbReference type="EMBL" id="MBB5636961.1"/>
    </source>
</evidence>
<keyword evidence="1" id="KW-0732">Signal</keyword>